<accession>A0A0D9UYD0</accession>
<dbReference type="HOGENOM" id="CLU_134047_0_0_1"/>
<reference evidence="4" key="2">
    <citation type="submission" date="2013-12" db="EMBL/GenBank/DDBJ databases">
        <authorList>
            <person name="Yu Y."/>
            <person name="Lee S."/>
            <person name="de Baynast K."/>
            <person name="Wissotski M."/>
            <person name="Liu L."/>
            <person name="Talag J."/>
            <person name="Goicoechea J."/>
            <person name="Angelova A."/>
            <person name="Jetty R."/>
            <person name="Kudrna D."/>
            <person name="Golser W."/>
            <person name="Rivera L."/>
            <person name="Zhang J."/>
            <person name="Wing R."/>
        </authorList>
    </citation>
    <scope>NUCLEOTIDE SEQUENCE</scope>
</reference>
<feature type="region of interest" description="Disordered" evidence="1">
    <location>
        <begin position="23"/>
        <end position="65"/>
    </location>
</feature>
<feature type="compositionally biased region" description="Low complexity" evidence="1">
    <location>
        <begin position="25"/>
        <end position="59"/>
    </location>
</feature>
<reference evidence="3 4" key="1">
    <citation type="submission" date="2012-08" db="EMBL/GenBank/DDBJ databases">
        <title>Oryza genome evolution.</title>
        <authorList>
            <person name="Wing R.A."/>
        </authorList>
    </citation>
    <scope>NUCLEOTIDE SEQUENCE</scope>
</reference>
<name>A0A0D9UYD0_9ORYZ</name>
<organism evidence="3 4">
    <name type="scientific">Leersia perrieri</name>
    <dbReference type="NCBI Taxonomy" id="77586"/>
    <lineage>
        <taxon>Eukaryota</taxon>
        <taxon>Viridiplantae</taxon>
        <taxon>Streptophyta</taxon>
        <taxon>Embryophyta</taxon>
        <taxon>Tracheophyta</taxon>
        <taxon>Spermatophyta</taxon>
        <taxon>Magnoliopsida</taxon>
        <taxon>Liliopsida</taxon>
        <taxon>Poales</taxon>
        <taxon>Poaceae</taxon>
        <taxon>BOP clade</taxon>
        <taxon>Oryzoideae</taxon>
        <taxon>Oryzeae</taxon>
        <taxon>Oryzinae</taxon>
        <taxon>Leersia</taxon>
    </lineage>
</organism>
<protein>
    <recommendedName>
        <fullName evidence="2">DUF7890 domain-containing protein</fullName>
    </recommendedName>
</protein>
<dbReference type="EnsemblPlants" id="LPERR01G07070.1">
    <property type="protein sequence ID" value="LPERR01G07070.1"/>
    <property type="gene ID" value="LPERR01G07070"/>
</dbReference>
<proteinExistence type="predicted"/>
<feature type="domain" description="DUF7890" evidence="2">
    <location>
        <begin position="83"/>
        <end position="100"/>
    </location>
</feature>
<evidence type="ECO:0000313" key="4">
    <source>
        <dbReference type="Proteomes" id="UP000032180"/>
    </source>
</evidence>
<evidence type="ECO:0000256" key="1">
    <source>
        <dbReference type="SAM" id="MobiDB-lite"/>
    </source>
</evidence>
<dbReference type="Gramene" id="LPERR01G07070.1">
    <property type="protein sequence ID" value="LPERR01G07070.1"/>
    <property type="gene ID" value="LPERR01G07070"/>
</dbReference>
<dbReference type="AlphaFoldDB" id="A0A0D9UYD0"/>
<sequence>MNTKQRLYSLKLLVKTLHKMKKMMMKTSTSSSSSNKGGKKIASSKPTPEAASATAVEAAMGSNKAKVNQRIRGAQGGGQRKGVVRVKVVLTKEEAARLLSLTAGAGAAGGRKTAAQIVAEIKRMEARRAFAAAAAAWRPALESIPEEHHHSPRRSLEIQVV</sequence>
<dbReference type="Proteomes" id="UP000032180">
    <property type="component" value="Chromosome 1"/>
</dbReference>
<reference evidence="3" key="3">
    <citation type="submission" date="2015-04" db="UniProtKB">
        <authorList>
            <consortium name="EnsemblPlants"/>
        </authorList>
    </citation>
    <scope>IDENTIFICATION</scope>
</reference>
<dbReference type="eggNOG" id="ENOG502SFFC">
    <property type="taxonomic scope" value="Eukaryota"/>
</dbReference>
<dbReference type="Pfam" id="PF25418">
    <property type="entry name" value="DUF7890"/>
    <property type="match status" value="1"/>
</dbReference>
<dbReference type="InterPro" id="IPR057212">
    <property type="entry name" value="DUF7890"/>
</dbReference>
<evidence type="ECO:0000313" key="3">
    <source>
        <dbReference type="EnsemblPlants" id="LPERR01G07070.1"/>
    </source>
</evidence>
<evidence type="ECO:0000259" key="2">
    <source>
        <dbReference type="Pfam" id="PF25418"/>
    </source>
</evidence>
<keyword evidence="4" id="KW-1185">Reference proteome</keyword>